<organism evidence="2">
    <name type="scientific">Kwoniella pini CBS 10737</name>
    <dbReference type="NCBI Taxonomy" id="1296096"/>
    <lineage>
        <taxon>Eukaryota</taxon>
        <taxon>Fungi</taxon>
        <taxon>Dikarya</taxon>
        <taxon>Basidiomycota</taxon>
        <taxon>Agaricomycotina</taxon>
        <taxon>Tremellomycetes</taxon>
        <taxon>Tremellales</taxon>
        <taxon>Cryptococcaceae</taxon>
        <taxon>Kwoniella</taxon>
    </lineage>
</organism>
<proteinExistence type="predicted"/>
<gene>
    <name evidence="2" type="ORF">I206_07129</name>
    <name evidence="3" type="ORF">I206_106327</name>
</gene>
<feature type="compositionally biased region" description="Acidic residues" evidence="1">
    <location>
        <begin position="110"/>
        <end position="128"/>
    </location>
</feature>
<dbReference type="EMBL" id="CP144527">
    <property type="protein sequence ID" value="WWC72365.1"/>
    <property type="molecule type" value="Genomic_DNA"/>
</dbReference>
<dbReference type="GeneID" id="30175498"/>
<reference evidence="2" key="1">
    <citation type="submission" date="2013-07" db="EMBL/GenBank/DDBJ databases">
        <title>The Genome Sequence of Cryptococcus pinus CBS10737.</title>
        <authorList>
            <consortium name="The Broad Institute Genome Sequencing Platform"/>
            <person name="Cuomo C."/>
            <person name="Litvintseva A."/>
            <person name="Chen Y."/>
            <person name="Heitman J."/>
            <person name="Sun S."/>
            <person name="Springer D."/>
            <person name="Dromer F."/>
            <person name="Young S.K."/>
            <person name="Zeng Q."/>
            <person name="Gargeya S."/>
            <person name="Fitzgerald M."/>
            <person name="Abouelleil A."/>
            <person name="Alvarado L."/>
            <person name="Berlin A.M."/>
            <person name="Chapman S.B."/>
            <person name="Dewar J."/>
            <person name="Goldberg J."/>
            <person name="Griggs A."/>
            <person name="Gujja S."/>
            <person name="Hansen M."/>
            <person name="Howarth C."/>
            <person name="Imamovic A."/>
            <person name="Larimer J."/>
            <person name="McCowan C."/>
            <person name="Murphy C."/>
            <person name="Pearson M."/>
            <person name="Priest M."/>
            <person name="Roberts A."/>
            <person name="Saif S."/>
            <person name="Shea T."/>
            <person name="Sykes S."/>
            <person name="Wortman J."/>
            <person name="Nusbaum C."/>
            <person name="Birren B."/>
        </authorList>
    </citation>
    <scope>NUCLEOTIDE SEQUENCE [LARGE SCALE GENOMIC DNA]</scope>
    <source>
        <strain evidence="2">CBS 10737</strain>
    </source>
</reference>
<protein>
    <submittedName>
        <fullName evidence="2">Uncharacterized protein</fullName>
    </submittedName>
</protein>
<evidence type="ECO:0000256" key="1">
    <source>
        <dbReference type="SAM" id="MobiDB-lite"/>
    </source>
</evidence>
<reference evidence="3" key="2">
    <citation type="submission" date="2013-07" db="EMBL/GenBank/DDBJ databases">
        <authorList>
            <consortium name="The Broad Institute Genome Sequencing Platform"/>
            <person name="Cuomo C."/>
            <person name="Litvintseva A."/>
            <person name="Chen Y."/>
            <person name="Heitman J."/>
            <person name="Sun S."/>
            <person name="Springer D."/>
            <person name="Dromer F."/>
            <person name="Young S.K."/>
            <person name="Zeng Q."/>
            <person name="Gargeya S."/>
            <person name="Fitzgerald M."/>
            <person name="Abouelleil A."/>
            <person name="Alvarado L."/>
            <person name="Berlin A.M."/>
            <person name="Chapman S.B."/>
            <person name="Dewar J."/>
            <person name="Goldberg J."/>
            <person name="Griggs A."/>
            <person name="Gujja S."/>
            <person name="Hansen M."/>
            <person name="Howarth C."/>
            <person name="Imamovic A."/>
            <person name="Larimer J."/>
            <person name="McCowan C."/>
            <person name="Murphy C."/>
            <person name="Pearson M."/>
            <person name="Priest M."/>
            <person name="Roberts A."/>
            <person name="Saif S."/>
            <person name="Shea T."/>
            <person name="Sykes S."/>
            <person name="Wortman J."/>
            <person name="Nusbaum C."/>
            <person name="Birren B."/>
        </authorList>
    </citation>
    <scope>NUCLEOTIDE SEQUENCE</scope>
    <source>
        <strain evidence="3">CBS 10737</strain>
    </source>
</reference>
<feature type="region of interest" description="Disordered" evidence="1">
    <location>
        <begin position="103"/>
        <end position="129"/>
    </location>
</feature>
<evidence type="ECO:0000313" key="2">
    <source>
        <dbReference type="EMBL" id="OCF46742.1"/>
    </source>
</evidence>
<name>A0A1B9HTZ8_9TREE</name>
<dbReference type="RefSeq" id="XP_019007961.1">
    <property type="nucleotide sequence ID" value="XM_019158823.1"/>
</dbReference>
<evidence type="ECO:0000313" key="4">
    <source>
        <dbReference type="Proteomes" id="UP000094020"/>
    </source>
</evidence>
<dbReference type="OrthoDB" id="549336at2759"/>
<reference evidence="3" key="4">
    <citation type="submission" date="2024-02" db="EMBL/GenBank/DDBJ databases">
        <title>Comparative genomics of Cryptococcus and Kwoniella reveals pathogenesis evolution and contrasting modes of karyotype evolution via chromosome fusion or intercentromeric recombination.</title>
        <authorList>
            <person name="Coelho M.A."/>
            <person name="David-Palma M."/>
            <person name="Shea T."/>
            <person name="Bowers K."/>
            <person name="McGinley-Smith S."/>
            <person name="Mohammad A.W."/>
            <person name="Gnirke A."/>
            <person name="Yurkov A.M."/>
            <person name="Nowrousian M."/>
            <person name="Sun S."/>
            <person name="Cuomo C.A."/>
            <person name="Heitman J."/>
        </authorList>
    </citation>
    <scope>NUCLEOTIDE SEQUENCE</scope>
    <source>
        <strain evidence="3">CBS 10737</strain>
    </source>
</reference>
<dbReference type="Proteomes" id="UP000094020">
    <property type="component" value="Chromosome 9"/>
</dbReference>
<dbReference type="AlphaFoldDB" id="A0A1B9HTZ8"/>
<dbReference type="KEGG" id="kpin:30175498"/>
<accession>A0A1B9HTZ8</accession>
<evidence type="ECO:0000313" key="3">
    <source>
        <dbReference type="EMBL" id="WWC72365.1"/>
    </source>
</evidence>
<sequence length="627" mass="72249">MSRPRSKFLPSRRLLPFIFISTLFILFKSLPNEISQKAIPDSILSNYLNFEESPNEYYPHPSLKEVENKITTKSAGEHGTFLETSAYDLPKLIKSKNRKLRFKRNSSAEEQQEEDLKEENFDENDMSNEENRGYEGLRIAVLEHAGFHEEVVGAVIKTLGDVGANFTLYRDHFRWGYDQILESGMNYTIKPTPYSDGSFSKAVDSNEIDIVIHISCDNGFWNWPRNNKAYESMKSNKNLEIICMLHELENLNENERKSWEIAAYQERLTYLTLSKHVKNYLKNEVLKWSHSLNQLSWGKVDVEEFVPIFPVDASILPDSEFVKVAEFFPKRVERIPSRLAILGNIQPWRRNYNPILGDLHKAIQADPASWGYLPLSSEVNSTYISANDDSKPPVTLHFIGSLAPTAKLEIPESMKDMVFIHSNLEYIDFYRLLGSMDLILPAFIGWTYLEKKLSSAIPAGVVSKVPILGSELLLNSYQFLRDPSIILHAPGLKEIEAIEMLRKNIDPYTNQPISKIGGVESITTTKTKDLKNIKPLLPKYDLGKKIHSRSFGKQLPLGMKKIKDNNNNNNNKILNKQILESNFSDSEENWKEYHNNLYKENKEMFIDLFERLSKKIQNRKNNILSKE</sequence>
<keyword evidence="4" id="KW-1185">Reference proteome</keyword>
<dbReference type="EMBL" id="KI894015">
    <property type="protein sequence ID" value="OCF46742.1"/>
    <property type="molecule type" value="Genomic_DNA"/>
</dbReference>
<reference evidence="2" key="3">
    <citation type="submission" date="2016-07" db="EMBL/GenBank/DDBJ databases">
        <title>Evolution of pathogenesis and genome organization in the Tremellales.</title>
        <authorList>
            <person name="Cuomo C."/>
            <person name="Litvintseva A."/>
            <person name="Heitman J."/>
            <person name="Chen Y."/>
            <person name="Sun S."/>
            <person name="Springer D."/>
            <person name="Dromer F."/>
            <person name="Young S."/>
            <person name="Zeng Q."/>
            <person name="Chapman S."/>
            <person name="Gujja S."/>
            <person name="Saif S."/>
            <person name="Birren B."/>
        </authorList>
    </citation>
    <scope>NUCLEOTIDE SEQUENCE</scope>
    <source>
        <strain evidence="2">CBS 10737</strain>
    </source>
</reference>